<keyword evidence="2" id="KW-1185">Reference proteome</keyword>
<evidence type="ECO:0000313" key="2">
    <source>
        <dbReference type="Proteomes" id="UP000247702"/>
    </source>
</evidence>
<dbReference type="EMBL" id="BEXD01000963">
    <property type="protein sequence ID" value="GBB91386.1"/>
    <property type="molecule type" value="Genomic_DNA"/>
</dbReference>
<dbReference type="AlphaFoldDB" id="A0A2Z6RFV5"/>
<sequence>MIWKQYRTLAELSRKGPKAKWFTQLEYLVLASPDSRALLSEYCSTQSTTPIIKFLIPPSQDGQQKEWVAIHINTTWLIGRIINKSYDGHRGVYAIDLYREASFDNTLNFTYVKNKDI</sequence>
<gene>
    <name evidence="1" type="ORF">RclHR1_18650002</name>
</gene>
<dbReference type="Proteomes" id="UP000247702">
    <property type="component" value="Unassembled WGS sequence"/>
</dbReference>
<name>A0A2Z6RFV5_9GLOM</name>
<evidence type="ECO:0000313" key="1">
    <source>
        <dbReference type="EMBL" id="GBB91386.1"/>
    </source>
</evidence>
<reference evidence="1 2" key="1">
    <citation type="submission" date="2017-11" db="EMBL/GenBank/DDBJ databases">
        <title>The genome of Rhizophagus clarus HR1 reveals common genetic basis of auxotrophy among arbuscular mycorrhizal fungi.</title>
        <authorList>
            <person name="Kobayashi Y."/>
        </authorList>
    </citation>
    <scope>NUCLEOTIDE SEQUENCE [LARGE SCALE GENOMIC DNA]</scope>
    <source>
        <strain evidence="1 2">HR1</strain>
    </source>
</reference>
<comment type="caution">
    <text evidence="1">The sequence shown here is derived from an EMBL/GenBank/DDBJ whole genome shotgun (WGS) entry which is preliminary data.</text>
</comment>
<proteinExistence type="predicted"/>
<accession>A0A2Z6RFV5</accession>
<organism evidence="1 2">
    <name type="scientific">Rhizophagus clarus</name>
    <dbReference type="NCBI Taxonomy" id="94130"/>
    <lineage>
        <taxon>Eukaryota</taxon>
        <taxon>Fungi</taxon>
        <taxon>Fungi incertae sedis</taxon>
        <taxon>Mucoromycota</taxon>
        <taxon>Glomeromycotina</taxon>
        <taxon>Glomeromycetes</taxon>
        <taxon>Glomerales</taxon>
        <taxon>Glomeraceae</taxon>
        <taxon>Rhizophagus</taxon>
    </lineage>
</organism>
<protein>
    <submittedName>
        <fullName evidence="1">Uncharacterized protein</fullName>
    </submittedName>
</protein>